<dbReference type="AlphaFoldDB" id="A0A813UYM2"/>
<accession>A0A813UYM2</accession>
<keyword evidence="2" id="KW-1185">Reference proteome</keyword>
<dbReference type="Proteomes" id="UP000663879">
    <property type="component" value="Unassembled WGS sequence"/>
</dbReference>
<comment type="caution">
    <text evidence="1">The sequence shown here is derived from an EMBL/GenBank/DDBJ whole genome shotgun (WGS) entry which is preliminary data.</text>
</comment>
<proteinExistence type="predicted"/>
<evidence type="ECO:0000313" key="2">
    <source>
        <dbReference type="Proteomes" id="UP000663879"/>
    </source>
</evidence>
<sequence>MLSLDGLTCSLSGYWCRGVEFGVMMRIGSIGGLGVWVVDCLGEGEFAGLVSSSELVSYWLVSVVGVSS</sequence>
<dbReference type="EMBL" id="CAJNOC010001076">
    <property type="protein sequence ID" value="CAF0832638.1"/>
    <property type="molecule type" value="Genomic_DNA"/>
</dbReference>
<organism evidence="1 2">
    <name type="scientific">Brachionus calyciflorus</name>
    <dbReference type="NCBI Taxonomy" id="104777"/>
    <lineage>
        <taxon>Eukaryota</taxon>
        <taxon>Metazoa</taxon>
        <taxon>Spiralia</taxon>
        <taxon>Gnathifera</taxon>
        <taxon>Rotifera</taxon>
        <taxon>Eurotatoria</taxon>
        <taxon>Monogononta</taxon>
        <taxon>Pseudotrocha</taxon>
        <taxon>Ploima</taxon>
        <taxon>Brachionidae</taxon>
        <taxon>Brachionus</taxon>
    </lineage>
</organism>
<evidence type="ECO:0000313" key="1">
    <source>
        <dbReference type="EMBL" id="CAF0832638.1"/>
    </source>
</evidence>
<gene>
    <name evidence="1" type="ORF">OXX778_LOCUS8048</name>
</gene>
<reference evidence="1" key="1">
    <citation type="submission" date="2021-02" db="EMBL/GenBank/DDBJ databases">
        <authorList>
            <person name="Nowell W R."/>
        </authorList>
    </citation>
    <scope>NUCLEOTIDE SEQUENCE</scope>
    <source>
        <strain evidence="1">Ploen Becks lab</strain>
    </source>
</reference>
<protein>
    <submittedName>
        <fullName evidence="1">Uncharacterized protein</fullName>
    </submittedName>
</protein>
<name>A0A813UYM2_9BILA</name>